<evidence type="ECO:0000313" key="2">
    <source>
        <dbReference type="Proteomes" id="UP000308037"/>
    </source>
</evidence>
<sequence length="48" mass="5314">MPRYCLECDGQLANRIEGIATTYGLTEEEVVGQLVEVGLEELDSDPTR</sequence>
<proteinExistence type="predicted"/>
<gene>
    <name evidence="1" type="ORF">DM868_07340</name>
</gene>
<dbReference type="Proteomes" id="UP000308037">
    <property type="component" value="Unassembled WGS sequence"/>
</dbReference>
<accession>A0A4U5JDE1</accession>
<reference evidence="1 2" key="1">
    <citation type="submission" date="2019-04" db="EMBL/GenBank/DDBJ databases">
        <title>Natronomonas sp. F20-122 a newhaloarchaeon isolated from a saline saltern of Isla Bacuta, Huelva, Spain.</title>
        <authorList>
            <person name="Duran-Viseras A."/>
            <person name="Sanchez-Porro C."/>
            <person name="Ventosa A."/>
        </authorList>
    </citation>
    <scope>NUCLEOTIDE SEQUENCE [LARGE SCALE GENOMIC DNA]</scope>
    <source>
        <strain evidence="1 2">F20-122</strain>
    </source>
</reference>
<dbReference type="EMBL" id="QKNX01000002">
    <property type="protein sequence ID" value="TKR26296.1"/>
    <property type="molecule type" value="Genomic_DNA"/>
</dbReference>
<dbReference type="RefSeq" id="WP_137276212.1">
    <property type="nucleotide sequence ID" value="NZ_QKNX01000002.1"/>
</dbReference>
<name>A0A4U5JDE1_9EURY</name>
<protein>
    <submittedName>
        <fullName evidence="1">CopG family transcriptional regulator</fullName>
    </submittedName>
</protein>
<keyword evidence="2" id="KW-1185">Reference proteome</keyword>
<organism evidence="1 2">
    <name type="scientific">Natronomonas salsuginis</name>
    <dbReference type="NCBI Taxonomy" id="2217661"/>
    <lineage>
        <taxon>Archaea</taxon>
        <taxon>Methanobacteriati</taxon>
        <taxon>Methanobacteriota</taxon>
        <taxon>Stenosarchaea group</taxon>
        <taxon>Halobacteria</taxon>
        <taxon>Halobacteriales</taxon>
        <taxon>Natronomonadaceae</taxon>
        <taxon>Natronomonas</taxon>
    </lineage>
</organism>
<evidence type="ECO:0000313" key="1">
    <source>
        <dbReference type="EMBL" id="TKR26296.1"/>
    </source>
</evidence>
<dbReference type="AlphaFoldDB" id="A0A4U5JDE1"/>
<comment type="caution">
    <text evidence="1">The sequence shown here is derived from an EMBL/GenBank/DDBJ whole genome shotgun (WGS) entry which is preliminary data.</text>
</comment>